<dbReference type="InterPro" id="IPR055170">
    <property type="entry name" value="GFO_IDH_MocA-like_dom"/>
</dbReference>
<dbReference type="InterPro" id="IPR050463">
    <property type="entry name" value="Gfo/Idh/MocA_oxidrdct_glycsds"/>
</dbReference>
<evidence type="ECO:0000259" key="3">
    <source>
        <dbReference type="Pfam" id="PF01408"/>
    </source>
</evidence>
<accession>A0A3N4MJF2</accession>
<proteinExistence type="predicted"/>
<feature type="chain" id="PRO_5018245949" evidence="2">
    <location>
        <begin position="22"/>
        <end position="364"/>
    </location>
</feature>
<dbReference type="GO" id="GO:0000166">
    <property type="term" value="F:nucleotide binding"/>
    <property type="evidence" value="ECO:0007669"/>
    <property type="project" value="InterPro"/>
</dbReference>
<dbReference type="RefSeq" id="WP_120514951.1">
    <property type="nucleotide sequence ID" value="NZ_QXZY01000002.1"/>
</dbReference>
<gene>
    <name evidence="5" type="ORF">EG028_07410</name>
</gene>
<evidence type="ECO:0000256" key="1">
    <source>
        <dbReference type="ARBA" id="ARBA00023002"/>
    </source>
</evidence>
<dbReference type="PANTHER" id="PTHR43818">
    <property type="entry name" value="BCDNA.GH03377"/>
    <property type="match status" value="1"/>
</dbReference>
<protein>
    <submittedName>
        <fullName evidence="5">Gfo/Idh/MocA family oxidoreductase</fullName>
    </submittedName>
</protein>
<evidence type="ECO:0000256" key="2">
    <source>
        <dbReference type="SAM" id="SignalP"/>
    </source>
</evidence>
<feature type="domain" description="Gfo/Idh/MocA-like oxidoreductase N-terminal" evidence="3">
    <location>
        <begin position="37"/>
        <end position="160"/>
    </location>
</feature>
<keyword evidence="6" id="KW-1185">Reference proteome</keyword>
<dbReference type="Proteomes" id="UP000279089">
    <property type="component" value="Unassembled WGS sequence"/>
</dbReference>
<sequence>MTHTRRSFLQYSALFGASALASPLAGLAIPPGDKKLGIALVGLGGYATNQLAPALLQTRNIELRGIVTGTPSKIPVWVEKYKIPEKNIYNYETFDRIADNKDIDVVYIVLPNSMHAEFTIRGAKAGKHVICEKPMAVSVKEGQAMIDACKQAGKQLAIGYRLHYDPFHLEMMRLTREKVFGAVKIVEASDGFRAGDPAQWRLKHALSGGGPLMDVGIYAIQGARYTVGEEPLAVTAQEFPKTMPEKFVDVEESLSWQLYFPSGAIASSFSTYAAGVNRLYAAAEKGWYEVNNAFGYGGQVGRTSKGPMEIKHINQQAAHMDGVAMSIINNTPNIVPGEEGLRDMKVIEAIYASIKAGGKKIQIG</sequence>
<organism evidence="5 6">
    <name type="scientific">Chitinophaga barathri</name>
    <dbReference type="NCBI Taxonomy" id="1647451"/>
    <lineage>
        <taxon>Bacteria</taxon>
        <taxon>Pseudomonadati</taxon>
        <taxon>Bacteroidota</taxon>
        <taxon>Chitinophagia</taxon>
        <taxon>Chitinophagales</taxon>
        <taxon>Chitinophagaceae</taxon>
        <taxon>Chitinophaga</taxon>
    </lineage>
</organism>
<keyword evidence="2" id="KW-0732">Signal</keyword>
<dbReference type="Pfam" id="PF22725">
    <property type="entry name" value="GFO_IDH_MocA_C3"/>
    <property type="match status" value="1"/>
</dbReference>
<dbReference type="PRINTS" id="PR01775">
    <property type="entry name" value="GLFROXRDTASE"/>
</dbReference>
<name>A0A3N4MJF2_9BACT</name>
<dbReference type="InterPro" id="IPR036291">
    <property type="entry name" value="NAD(P)-bd_dom_sf"/>
</dbReference>
<dbReference type="PANTHER" id="PTHR43818:SF11">
    <property type="entry name" value="BCDNA.GH03377"/>
    <property type="match status" value="1"/>
</dbReference>
<dbReference type="AlphaFoldDB" id="A0A3N4MJF2"/>
<dbReference type="EMBL" id="RMBX01000003">
    <property type="protein sequence ID" value="RPD41977.1"/>
    <property type="molecule type" value="Genomic_DNA"/>
</dbReference>
<reference evidence="6" key="1">
    <citation type="submission" date="2018-11" db="EMBL/GenBank/DDBJ databases">
        <title>Chitinophaga lutea sp.nov., isolate from arsenic contaminated soil.</title>
        <authorList>
            <person name="Zong Y."/>
        </authorList>
    </citation>
    <scope>NUCLEOTIDE SEQUENCE [LARGE SCALE GENOMIC DNA]</scope>
    <source>
        <strain evidence="6">YLT18</strain>
    </source>
</reference>
<dbReference type="Pfam" id="PF01408">
    <property type="entry name" value="GFO_IDH_MocA"/>
    <property type="match status" value="1"/>
</dbReference>
<dbReference type="GO" id="GO:0016491">
    <property type="term" value="F:oxidoreductase activity"/>
    <property type="evidence" value="ECO:0007669"/>
    <property type="project" value="UniProtKB-KW"/>
</dbReference>
<keyword evidence="1" id="KW-0560">Oxidoreductase</keyword>
<dbReference type="SUPFAM" id="SSF51735">
    <property type="entry name" value="NAD(P)-binding Rossmann-fold domains"/>
    <property type="match status" value="1"/>
</dbReference>
<evidence type="ECO:0000259" key="4">
    <source>
        <dbReference type="Pfam" id="PF22725"/>
    </source>
</evidence>
<dbReference type="PROSITE" id="PS51318">
    <property type="entry name" value="TAT"/>
    <property type="match status" value="1"/>
</dbReference>
<evidence type="ECO:0000313" key="5">
    <source>
        <dbReference type="EMBL" id="RPD41977.1"/>
    </source>
</evidence>
<evidence type="ECO:0000313" key="6">
    <source>
        <dbReference type="Proteomes" id="UP000279089"/>
    </source>
</evidence>
<dbReference type="Gene3D" id="3.40.50.720">
    <property type="entry name" value="NAD(P)-binding Rossmann-like Domain"/>
    <property type="match status" value="1"/>
</dbReference>
<dbReference type="OrthoDB" id="9815825at2"/>
<dbReference type="InterPro" id="IPR000683">
    <property type="entry name" value="Gfo/Idh/MocA-like_OxRdtase_N"/>
</dbReference>
<feature type="domain" description="GFO/IDH/MocA-like oxidoreductase" evidence="4">
    <location>
        <begin position="169"/>
        <end position="288"/>
    </location>
</feature>
<dbReference type="SUPFAM" id="SSF55347">
    <property type="entry name" value="Glyceraldehyde-3-phosphate dehydrogenase-like, C-terminal domain"/>
    <property type="match status" value="1"/>
</dbReference>
<dbReference type="InterPro" id="IPR006311">
    <property type="entry name" value="TAT_signal"/>
</dbReference>
<dbReference type="Gene3D" id="3.30.360.10">
    <property type="entry name" value="Dihydrodipicolinate Reductase, domain 2"/>
    <property type="match status" value="1"/>
</dbReference>
<dbReference type="InterPro" id="IPR008354">
    <property type="entry name" value="Glc-Fru_OxRdtase_bac"/>
</dbReference>
<comment type="caution">
    <text evidence="5">The sequence shown here is derived from an EMBL/GenBank/DDBJ whole genome shotgun (WGS) entry which is preliminary data.</text>
</comment>
<feature type="signal peptide" evidence="2">
    <location>
        <begin position="1"/>
        <end position="21"/>
    </location>
</feature>